<sequence length="728" mass="82799">MATDSQFYHFPDSFAHSTFINVTPTPNPQLSTNFECGLEIEDTSSSMYLLNDVFPPSLEFATHVQSSQDSPNIECLDEHESDSALKFVNQILMEESMDENASMFHHPLALEATEKSFYEVITKEYPPSPSPYIDINTECHNSLNKRNCESNGNSVDSSWSGDLGFHPSNQPIQLPFTSSQPLVHSVNSSRSNSVGQIDPLMSMNLTPSQFNGTEFKLQFLKGMEEAKKFLPTNSELVNLDKDTLAPKQVEEPPKVVVIVEKDSSTSIRGRKHLYRHDSDLDERSSKQSAVYENEVELSEMFDNLFLCDTKEVELSSKGDVKFLNGFDKFWKHNRLPRGPRNKKSPIKKKGAESHVVDLQSLLLSCAQAAAANDLPDAHEKLKQIKQYASSTGDACQRVANVFANGLEARLFATGAQTYAAFTSKRITVSEMLKAYQVDISTCPFVANTRINANKKILKIAAKGPNLHIVDFGISNGFQWPLLIQFLSIRLGGPPKLRITGIDFPQAGFRPAELIKETGQRLANHCKRFNVPFEYQAIERHSWETIDINDLRLVRDEVLVVNCLLRFQNLPGEEVVESPKDAILKLIRRMKPDLFLHSIVNGLHNTPFFMTRFREALFYYASLFDMLAITLPLSDLQRFHFEKEFGREVLNIVAREGKQRVVRPETYKQWQVRSIQAGFKIVPLEKDSGQRRQMEAHYHKDFLYYEDCNWMLQGWKGRVLYASSCWVPV</sequence>
<comment type="caution">
    <text evidence="3">Lacks conserved residue(s) required for the propagation of feature annotation.</text>
</comment>
<keyword evidence="5" id="KW-1185">Reference proteome</keyword>
<gene>
    <name evidence="4" type="ORF">LIER_20374</name>
</gene>
<evidence type="ECO:0000313" key="4">
    <source>
        <dbReference type="EMBL" id="GAA0164827.1"/>
    </source>
</evidence>
<keyword evidence="2" id="KW-0804">Transcription</keyword>
<keyword evidence="1" id="KW-0805">Transcription regulation</keyword>
<organism evidence="4 5">
    <name type="scientific">Lithospermum erythrorhizon</name>
    <name type="common">Purple gromwell</name>
    <name type="synonym">Lithospermum officinale var. erythrorhizon</name>
    <dbReference type="NCBI Taxonomy" id="34254"/>
    <lineage>
        <taxon>Eukaryota</taxon>
        <taxon>Viridiplantae</taxon>
        <taxon>Streptophyta</taxon>
        <taxon>Embryophyta</taxon>
        <taxon>Tracheophyta</taxon>
        <taxon>Spermatophyta</taxon>
        <taxon>Magnoliopsida</taxon>
        <taxon>eudicotyledons</taxon>
        <taxon>Gunneridae</taxon>
        <taxon>Pentapetalae</taxon>
        <taxon>asterids</taxon>
        <taxon>lamiids</taxon>
        <taxon>Boraginales</taxon>
        <taxon>Boraginaceae</taxon>
        <taxon>Boraginoideae</taxon>
        <taxon>Lithospermeae</taxon>
        <taxon>Lithospermum</taxon>
    </lineage>
</organism>
<reference evidence="4 5" key="1">
    <citation type="submission" date="2024-01" db="EMBL/GenBank/DDBJ databases">
        <title>The complete chloroplast genome sequence of Lithospermum erythrorhizon: insights into the phylogenetic relationship among Boraginaceae species and the maternal lineages of purple gromwells.</title>
        <authorList>
            <person name="Okada T."/>
            <person name="Watanabe K."/>
        </authorList>
    </citation>
    <scope>NUCLEOTIDE SEQUENCE [LARGE SCALE GENOMIC DNA]</scope>
</reference>
<evidence type="ECO:0000256" key="2">
    <source>
        <dbReference type="ARBA" id="ARBA00023163"/>
    </source>
</evidence>
<feature type="short sequence motif" description="VHIID" evidence="3">
    <location>
        <begin position="466"/>
        <end position="470"/>
    </location>
</feature>
<dbReference type="PANTHER" id="PTHR31636">
    <property type="entry name" value="OSJNBA0084A10.13 PROTEIN-RELATED"/>
    <property type="match status" value="1"/>
</dbReference>
<comment type="similarity">
    <text evidence="3">Belongs to the GRAS family.</text>
</comment>
<evidence type="ECO:0000313" key="5">
    <source>
        <dbReference type="Proteomes" id="UP001454036"/>
    </source>
</evidence>
<feature type="region of interest" description="Leucine repeat II (LRII)" evidence="3">
    <location>
        <begin position="516"/>
        <end position="548"/>
    </location>
</feature>
<evidence type="ECO:0000256" key="1">
    <source>
        <dbReference type="ARBA" id="ARBA00023015"/>
    </source>
</evidence>
<dbReference type="Proteomes" id="UP001454036">
    <property type="component" value="Unassembled WGS sequence"/>
</dbReference>
<evidence type="ECO:0008006" key="6">
    <source>
        <dbReference type="Google" id="ProtNLM"/>
    </source>
</evidence>
<name>A0AAV3QL87_LITER</name>
<feature type="region of interest" description="VHIID" evidence="3">
    <location>
        <begin position="435"/>
        <end position="500"/>
    </location>
</feature>
<proteinExistence type="inferred from homology"/>
<dbReference type="AlphaFoldDB" id="A0AAV3QL87"/>
<dbReference type="Pfam" id="PF03514">
    <property type="entry name" value="GRAS"/>
    <property type="match status" value="1"/>
</dbReference>
<feature type="region of interest" description="SAW" evidence="3">
    <location>
        <begin position="653"/>
        <end position="726"/>
    </location>
</feature>
<evidence type="ECO:0000256" key="3">
    <source>
        <dbReference type="PROSITE-ProRule" id="PRU01191"/>
    </source>
</evidence>
<dbReference type="PROSITE" id="PS50985">
    <property type="entry name" value="GRAS"/>
    <property type="match status" value="1"/>
</dbReference>
<protein>
    <recommendedName>
        <fullName evidence="6">Scarecrow-like protein 14</fullName>
    </recommendedName>
</protein>
<dbReference type="EMBL" id="BAABME010005167">
    <property type="protein sequence ID" value="GAA0164827.1"/>
    <property type="molecule type" value="Genomic_DNA"/>
</dbReference>
<dbReference type="InterPro" id="IPR005202">
    <property type="entry name" value="TF_GRAS"/>
</dbReference>
<comment type="caution">
    <text evidence="4">The sequence shown here is derived from an EMBL/GenBank/DDBJ whole genome shotgun (WGS) entry which is preliminary data.</text>
</comment>
<accession>A0AAV3QL87</accession>
<feature type="region of interest" description="Leucine repeat I (LRI)" evidence="3">
    <location>
        <begin position="356"/>
        <end position="416"/>
    </location>
</feature>